<dbReference type="PIRSF" id="PIRSF016661">
    <property type="entry name" value="BioY"/>
    <property type="match status" value="1"/>
</dbReference>
<dbReference type="GO" id="GO:0005886">
    <property type="term" value="C:plasma membrane"/>
    <property type="evidence" value="ECO:0007669"/>
    <property type="project" value="UniProtKB-SubCell"/>
</dbReference>
<dbReference type="RefSeq" id="WP_183987625.1">
    <property type="nucleotide sequence ID" value="NZ_JACHHG010000008.1"/>
</dbReference>
<feature type="transmembrane region" description="Helical" evidence="3">
    <location>
        <begin position="98"/>
        <end position="120"/>
    </location>
</feature>
<dbReference type="InterPro" id="IPR003784">
    <property type="entry name" value="BioY"/>
</dbReference>
<sequence>MNPTHSLSYPPLLKTYFPQRTLLRDLLLIVAGTLLLALLAQVRIPTVPVPITGQTLGVLLIGAALGARLGFLSMSSYLLAGAVGLPFFTGAASGPEALLGATGGYLFAMPFAAGLVGLLVERFGADRRPLTTLLAFAAGSLLIYAFGVSWLAVALKLSAAKAVAAGMLPFLPGDALKAVIAAGLLPSAWKWVGRR</sequence>
<keyword evidence="2" id="KW-1003">Cell membrane</keyword>
<proteinExistence type="inferred from homology"/>
<dbReference type="GO" id="GO:0015225">
    <property type="term" value="F:biotin transmembrane transporter activity"/>
    <property type="evidence" value="ECO:0007669"/>
    <property type="project" value="UniProtKB-UniRule"/>
</dbReference>
<dbReference type="Proteomes" id="UP000569951">
    <property type="component" value="Unassembled WGS sequence"/>
</dbReference>
<dbReference type="AlphaFoldDB" id="A0A841I372"/>
<keyword evidence="2" id="KW-0813">Transport</keyword>
<evidence type="ECO:0000256" key="1">
    <source>
        <dbReference type="ARBA" id="ARBA00010692"/>
    </source>
</evidence>
<feature type="transmembrane region" description="Helical" evidence="3">
    <location>
        <begin position="26"/>
        <end position="44"/>
    </location>
</feature>
<evidence type="ECO:0000313" key="4">
    <source>
        <dbReference type="EMBL" id="MBB6098870.1"/>
    </source>
</evidence>
<protein>
    <recommendedName>
        <fullName evidence="2">Biotin transporter</fullName>
    </recommendedName>
</protein>
<dbReference type="Gene3D" id="1.10.1760.20">
    <property type="match status" value="1"/>
</dbReference>
<comment type="caution">
    <text evidence="4">The sequence shown here is derived from an EMBL/GenBank/DDBJ whole genome shotgun (WGS) entry which is preliminary data.</text>
</comment>
<dbReference type="EMBL" id="JACHHG010000008">
    <property type="protein sequence ID" value="MBB6098870.1"/>
    <property type="molecule type" value="Genomic_DNA"/>
</dbReference>
<keyword evidence="2 3" id="KW-0472">Membrane</keyword>
<gene>
    <name evidence="4" type="ORF">HNR42_002305</name>
</gene>
<evidence type="ECO:0000256" key="3">
    <source>
        <dbReference type="SAM" id="Phobius"/>
    </source>
</evidence>
<feature type="transmembrane region" description="Helical" evidence="3">
    <location>
        <begin position="175"/>
        <end position="192"/>
    </location>
</feature>
<dbReference type="Pfam" id="PF02632">
    <property type="entry name" value="BioY"/>
    <property type="match status" value="1"/>
</dbReference>
<name>A0A841I372_9DEIO</name>
<feature type="transmembrane region" description="Helical" evidence="3">
    <location>
        <begin position="132"/>
        <end position="155"/>
    </location>
</feature>
<feature type="transmembrane region" description="Helical" evidence="3">
    <location>
        <begin position="56"/>
        <end position="78"/>
    </location>
</feature>
<dbReference type="PANTHER" id="PTHR34295">
    <property type="entry name" value="BIOTIN TRANSPORTER BIOY"/>
    <property type="match status" value="1"/>
</dbReference>
<evidence type="ECO:0000256" key="2">
    <source>
        <dbReference type="PIRNR" id="PIRNR016661"/>
    </source>
</evidence>
<dbReference type="PANTHER" id="PTHR34295:SF1">
    <property type="entry name" value="BIOTIN TRANSPORTER BIOY"/>
    <property type="match status" value="1"/>
</dbReference>
<comment type="subcellular location">
    <subcellularLocation>
        <location evidence="2">Cell membrane</location>
        <topology evidence="2">Multi-pass membrane protein</topology>
    </subcellularLocation>
</comment>
<organism evidence="4 5">
    <name type="scientific">Deinobacterium chartae</name>
    <dbReference type="NCBI Taxonomy" id="521158"/>
    <lineage>
        <taxon>Bacteria</taxon>
        <taxon>Thermotogati</taxon>
        <taxon>Deinococcota</taxon>
        <taxon>Deinococci</taxon>
        <taxon>Deinococcales</taxon>
        <taxon>Deinococcaceae</taxon>
        <taxon>Deinobacterium</taxon>
    </lineage>
</organism>
<reference evidence="4 5" key="1">
    <citation type="submission" date="2020-08" db="EMBL/GenBank/DDBJ databases">
        <title>Genomic Encyclopedia of Type Strains, Phase IV (KMG-IV): sequencing the most valuable type-strain genomes for metagenomic binning, comparative biology and taxonomic classification.</title>
        <authorList>
            <person name="Goeker M."/>
        </authorList>
    </citation>
    <scope>NUCLEOTIDE SEQUENCE [LARGE SCALE GENOMIC DNA]</scope>
    <source>
        <strain evidence="4 5">DSM 21458</strain>
    </source>
</reference>
<keyword evidence="5" id="KW-1185">Reference proteome</keyword>
<comment type="similarity">
    <text evidence="1 2">Belongs to the BioY family.</text>
</comment>
<accession>A0A841I372</accession>
<evidence type="ECO:0000313" key="5">
    <source>
        <dbReference type="Proteomes" id="UP000569951"/>
    </source>
</evidence>
<keyword evidence="3" id="KW-0812">Transmembrane</keyword>
<keyword evidence="3" id="KW-1133">Transmembrane helix</keyword>